<proteinExistence type="predicted"/>
<dbReference type="EMBL" id="JQ256787">
    <property type="protein sequence ID" value="AFI78658.1"/>
    <property type="molecule type" value="Genomic_DNA"/>
</dbReference>
<reference evidence="1" key="1">
    <citation type="journal article" date="2012" name="ISME J.">
        <title>Roseobacter clade bacteria are abundant in coastal sediments and encode a novel combination of sulfur oxidation genes.</title>
        <authorList>
            <person name="Lenk S."/>
            <person name="Moraru C."/>
            <person name="Hahnke S."/>
            <person name="Arnds J."/>
            <person name="Richter M."/>
            <person name="Kube M."/>
            <person name="Reinhardt R."/>
            <person name="Brinkhoff T."/>
            <person name="Harder J."/>
            <person name="Amann R."/>
            <person name="Mussmann M."/>
        </authorList>
    </citation>
    <scope>NUCLEOTIDE SEQUENCE</scope>
</reference>
<gene>
    <name evidence="1" type="ORF">ws034A6_0027</name>
</gene>
<organism evidence="1">
    <name type="scientific">uncultured bacterium ws034A6</name>
    <dbReference type="NCBI Taxonomy" id="1131824"/>
    <lineage>
        <taxon>Bacteria</taxon>
        <taxon>environmental samples</taxon>
    </lineage>
</organism>
<accession>I1X583</accession>
<sequence>MGYAVALRTIVHIFLVKQSKVARMILNVVVEDQTYPITVPDEIITEAGDFFMKLDKDMDKGWQMSRDWVDHPNQEQRCQIIGDKMLTAMHNENAKMLVLLSAYVLVRVPGITAIRIDTNGEMLETELVTG</sequence>
<protein>
    <submittedName>
        <fullName evidence="1">Uncharacterized protein</fullName>
    </submittedName>
</protein>
<evidence type="ECO:0000313" key="1">
    <source>
        <dbReference type="EMBL" id="AFI78658.1"/>
    </source>
</evidence>
<dbReference type="AlphaFoldDB" id="I1X583"/>
<name>I1X583_9BACT</name>